<feature type="domain" description="Integrase catalytic" evidence="2">
    <location>
        <begin position="1"/>
        <end position="118"/>
    </location>
</feature>
<evidence type="ECO:0000256" key="1">
    <source>
        <dbReference type="ARBA" id="ARBA00022884"/>
    </source>
</evidence>
<organism evidence="3 4">
    <name type="scientific">Austropuccinia psidii MF-1</name>
    <dbReference type="NCBI Taxonomy" id="1389203"/>
    <lineage>
        <taxon>Eukaryota</taxon>
        <taxon>Fungi</taxon>
        <taxon>Dikarya</taxon>
        <taxon>Basidiomycota</taxon>
        <taxon>Pucciniomycotina</taxon>
        <taxon>Pucciniomycetes</taxon>
        <taxon>Pucciniales</taxon>
        <taxon>Sphaerophragmiaceae</taxon>
        <taxon>Austropuccinia</taxon>
    </lineage>
</organism>
<dbReference type="EMBL" id="AVOT02049410">
    <property type="protein sequence ID" value="MBW0544559.1"/>
    <property type="molecule type" value="Genomic_DNA"/>
</dbReference>
<dbReference type="InterPro" id="IPR050951">
    <property type="entry name" value="Retrovirus_Pol_polyprotein"/>
</dbReference>
<dbReference type="Proteomes" id="UP000765509">
    <property type="component" value="Unassembled WGS sequence"/>
</dbReference>
<dbReference type="SUPFAM" id="SSF53098">
    <property type="entry name" value="Ribonuclease H-like"/>
    <property type="match status" value="1"/>
</dbReference>
<dbReference type="GO" id="GO:0005634">
    <property type="term" value="C:nucleus"/>
    <property type="evidence" value="ECO:0007669"/>
    <property type="project" value="UniProtKB-ARBA"/>
</dbReference>
<dbReference type="PROSITE" id="PS50994">
    <property type="entry name" value="INTEGRASE"/>
    <property type="match status" value="1"/>
</dbReference>
<keyword evidence="1" id="KW-0694">RNA-binding</keyword>
<sequence>MHWVSALLPGGDRSCNACLFLVVSYRKPPIFLPFHKDNTVMDTAILIWNKVITHMGLFQNIINDTDPKFTSSLWTNFHNLFGTKLSFSTAYPPQTAGLAERIMQTQEDIIRRVWSHVL</sequence>
<dbReference type="GO" id="GO:0003723">
    <property type="term" value="F:RNA binding"/>
    <property type="evidence" value="ECO:0007669"/>
    <property type="project" value="UniProtKB-KW"/>
</dbReference>
<evidence type="ECO:0000313" key="4">
    <source>
        <dbReference type="Proteomes" id="UP000765509"/>
    </source>
</evidence>
<protein>
    <recommendedName>
        <fullName evidence="2">Integrase catalytic domain-containing protein</fullName>
    </recommendedName>
</protein>
<gene>
    <name evidence="3" type="ORF">O181_084274</name>
</gene>
<evidence type="ECO:0000313" key="3">
    <source>
        <dbReference type="EMBL" id="MBW0544559.1"/>
    </source>
</evidence>
<dbReference type="InterPro" id="IPR012337">
    <property type="entry name" value="RNaseH-like_sf"/>
</dbReference>
<dbReference type="PANTHER" id="PTHR37984:SF5">
    <property type="entry name" value="PROTEIN NYNRIN-LIKE"/>
    <property type="match status" value="1"/>
</dbReference>
<name>A0A9Q3FST7_9BASI</name>
<dbReference type="GO" id="GO:0015074">
    <property type="term" value="P:DNA integration"/>
    <property type="evidence" value="ECO:0007669"/>
    <property type="project" value="InterPro"/>
</dbReference>
<dbReference type="Gene3D" id="3.30.420.10">
    <property type="entry name" value="Ribonuclease H-like superfamily/Ribonuclease H"/>
    <property type="match status" value="1"/>
</dbReference>
<evidence type="ECO:0000259" key="2">
    <source>
        <dbReference type="PROSITE" id="PS50994"/>
    </source>
</evidence>
<dbReference type="PANTHER" id="PTHR37984">
    <property type="entry name" value="PROTEIN CBG26694"/>
    <property type="match status" value="1"/>
</dbReference>
<proteinExistence type="predicted"/>
<dbReference type="InterPro" id="IPR036397">
    <property type="entry name" value="RNaseH_sf"/>
</dbReference>
<dbReference type="InterPro" id="IPR001584">
    <property type="entry name" value="Integrase_cat-core"/>
</dbReference>
<accession>A0A9Q3FST7</accession>
<comment type="caution">
    <text evidence="3">The sequence shown here is derived from an EMBL/GenBank/DDBJ whole genome shotgun (WGS) entry which is preliminary data.</text>
</comment>
<keyword evidence="4" id="KW-1185">Reference proteome</keyword>
<reference evidence="3" key="1">
    <citation type="submission" date="2021-03" db="EMBL/GenBank/DDBJ databases">
        <title>Draft genome sequence of rust myrtle Austropuccinia psidii MF-1, a brazilian biotype.</title>
        <authorList>
            <person name="Quecine M.C."/>
            <person name="Pachon D.M.R."/>
            <person name="Bonatelli M.L."/>
            <person name="Correr F.H."/>
            <person name="Franceschini L.M."/>
            <person name="Leite T.F."/>
            <person name="Margarido G.R.A."/>
            <person name="Almeida C.A."/>
            <person name="Ferrarezi J.A."/>
            <person name="Labate C.A."/>
        </authorList>
    </citation>
    <scope>NUCLEOTIDE SEQUENCE</scope>
    <source>
        <strain evidence="3">MF-1</strain>
    </source>
</reference>
<dbReference type="AlphaFoldDB" id="A0A9Q3FST7"/>